<proteinExistence type="inferred from homology"/>
<comment type="similarity">
    <text evidence="1">Belongs to the XseB family.</text>
</comment>
<evidence type="ECO:0000256" key="4">
    <source>
        <dbReference type="ARBA" id="ARBA00022801"/>
    </source>
</evidence>
<dbReference type="NCBIfam" id="TIGR01280">
    <property type="entry name" value="xseB"/>
    <property type="match status" value="1"/>
</dbReference>
<evidence type="ECO:0000256" key="5">
    <source>
        <dbReference type="ARBA" id="ARBA00022839"/>
    </source>
</evidence>
<keyword evidence="9" id="KW-1185">Reference proteome</keyword>
<keyword evidence="5" id="KW-0269">Exonuclease</keyword>
<protein>
    <recommendedName>
        <fullName evidence="6">Exodeoxyribonuclease VII small subunit</fullName>
        <ecNumber evidence="6">3.1.11.6</ecNumber>
    </recommendedName>
</protein>
<evidence type="ECO:0000313" key="8">
    <source>
        <dbReference type="EMBL" id="WOK09080.1"/>
    </source>
</evidence>
<dbReference type="InterPro" id="IPR037004">
    <property type="entry name" value="Exonuc_VII_ssu_sf"/>
</dbReference>
<feature type="coiled-coil region" evidence="7">
    <location>
        <begin position="8"/>
        <end position="42"/>
    </location>
</feature>
<evidence type="ECO:0000256" key="2">
    <source>
        <dbReference type="ARBA" id="ARBA00022490"/>
    </source>
</evidence>
<reference evidence="8 9" key="1">
    <citation type="journal article" date="2023" name="Microbiol. Resour. Announc.">
        <title>Complete Genome Sequence of Imperialibacter roseus strain P4T.</title>
        <authorList>
            <person name="Tizabi D.R."/>
            <person name="Bachvaroff T."/>
            <person name="Hill R.T."/>
        </authorList>
    </citation>
    <scope>NUCLEOTIDE SEQUENCE [LARGE SCALE GENOMIC DNA]</scope>
    <source>
        <strain evidence="8 9">P4T</strain>
    </source>
</reference>
<keyword evidence="2" id="KW-0963">Cytoplasm</keyword>
<evidence type="ECO:0000256" key="6">
    <source>
        <dbReference type="NCBIfam" id="TIGR01280"/>
    </source>
</evidence>
<evidence type="ECO:0000256" key="1">
    <source>
        <dbReference type="ARBA" id="ARBA00009998"/>
    </source>
</evidence>
<name>A0ABZ0IXJ8_9BACT</name>
<evidence type="ECO:0000256" key="7">
    <source>
        <dbReference type="SAM" id="Coils"/>
    </source>
</evidence>
<dbReference type="InterPro" id="IPR003761">
    <property type="entry name" value="Exonuc_VII_S"/>
</dbReference>
<keyword evidence="7" id="KW-0175">Coiled coil</keyword>
<dbReference type="EC" id="3.1.11.6" evidence="6"/>
<evidence type="ECO:0000256" key="3">
    <source>
        <dbReference type="ARBA" id="ARBA00022722"/>
    </source>
</evidence>
<gene>
    <name evidence="8" type="primary">xseB</name>
    <name evidence="8" type="ORF">RT717_10580</name>
</gene>
<dbReference type="Pfam" id="PF02609">
    <property type="entry name" value="Exonuc_VII_S"/>
    <property type="match status" value="1"/>
</dbReference>
<dbReference type="Proteomes" id="UP001302349">
    <property type="component" value="Chromosome"/>
</dbReference>
<dbReference type="RefSeq" id="WP_317491703.1">
    <property type="nucleotide sequence ID" value="NZ_CP136051.1"/>
</dbReference>
<dbReference type="GO" id="GO:0008855">
    <property type="term" value="F:exodeoxyribonuclease VII activity"/>
    <property type="evidence" value="ECO:0007669"/>
    <property type="project" value="UniProtKB-EC"/>
</dbReference>
<keyword evidence="3" id="KW-0540">Nuclease</keyword>
<dbReference type="SUPFAM" id="SSF116842">
    <property type="entry name" value="XseB-like"/>
    <property type="match status" value="1"/>
</dbReference>
<keyword evidence="4 8" id="KW-0378">Hydrolase</keyword>
<evidence type="ECO:0000313" key="9">
    <source>
        <dbReference type="Proteomes" id="UP001302349"/>
    </source>
</evidence>
<accession>A0ABZ0IXJ8</accession>
<sequence>MSNIKLSYSEALDELKGIVEKIESAELDVDEITKMVQRATDLILYCKEKLTHTEVQLTEAMKKLEE</sequence>
<organism evidence="8 9">
    <name type="scientific">Imperialibacter roseus</name>
    <dbReference type="NCBI Taxonomy" id="1324217"/>
    <lineage>
        <taxon>Bacteria</taxon>
        <taxon>Pseudomonadati</taxon>
        <taxon>Bacteroidota</taxon>
        <taxon>Cytophagia</taxon>
        <taxon>Cytophagales</taxon>
        <taxon>Flammeovirgaceae</taxon>
        <taxon>Imperialibacter</taxon>
    </lineage>
</organism>
<dbReference type="Gene3D" id="1.10.287.1040">
    <property type="entry name" value="Exonuclease VII, small subunit"/>
    <property type="match status" value="1"/>
</dbReference>
<dbReference type="EMBL" id="CP136051">
    <property type="protein sequence ID" value="WOK09080.1"/>
    <property type="molecule type" value="Genomic_DNA"/>
</dbReference>